<evidence type="ECO:0000313" key="2">
    <source>
        <dbReference type="EMBL" id="GJS73466.1"/>
    </source>
</evidence>
<sequence>MSTQQDIYAAGSENRPPMLNKENYVPWSSRLLRYAKSRPNGKLIYNSIMNGPYVRRMIPEPGDTDREVPVPATFHEQTDDELTVAEIKQMEADDQAIQTILLGLPEDIYAAVDSCETAQEIWLRVQQMMKGSDIGIQEKKAKLFNEWERFTSTDGESIESYYHRFSKLMNDFKRLQNVGNQVVQNAVQNQGVQNVGNQNGIIVVPGITNQNPNGNGNVVAARAEGNVTGNNGNQRCYNCRGLGRLARNCTVRPRRRQLLIFRLIQASTSGTQTDKAPVYDSDGSAEVHNYDNCYDNEIFNMFTQEEQYTELLEPIPEPHQVQQNDSKCLFQKSRGGTRGGTVDQHPATSVYQEQCLTKKINALHLSSGKQITTLNEEISNLSKQLSTEKSTVSSLLEEKKKLKSDFKIREDELLDKQIQLENKIKELDNILVKTAQRKQQSLYNGKVLLEKHDPPVVHDSEETLQLAQESRQKMKQLNKEIKPANYTKINHLSGVFVSQTAKSQEEVYFLNTSKTATVSKSISIPNEEFLDDTTPSVARKFLNEVKSTIVTLQRVVKHRMTLDTHNWSSIAHQEIHKILKEEIFPIINQVDTRLQNFEIQFLKEAAKFVRDFKSLAKEADESLLFTRHCGIGN</sequence>
<organism evidence="2 3">
    <name type="scientific">Tanacetum coccineum</name>
    <dbReference type="NCBI Taxonomy" id="301880"/>
    <lineage>
        <taxon>Eukaryota</taxon>
        <taxon>Viridiplantae</taxon>
        <taxon>Streptophyta</taxon>
        <taxon>Embryophyta</taxon>
        <taxon>Tracheophyta</taxon>
        <taxon>Spermatophyta</taxon>
        <taxon>Magnoliopsida</taxon>
        <taxon>eudicotyledons</taxon>
        <taxon>Gunneridae</taxon>
        <taxon>Pentapetalae</taxon>
        <taxon>asterids</taxon>
        <taxon>campanulids</taxon>
        <taxon>Asterales</taxon>
        <taxon>Asteraceae</taxon>
        <taxon>Asteroideae</taxon>
        <taxon>Anthemideae</taxon>
        <taxon>Anthemidinae</taxon>
        <taxon>Tanacetum</taxon>
    </lineage>
</organism>
<dbReference type="Proteomes" id="UP001151760">
    <property type="component" value="Unassembled WGS sequence"/>
</dbReference>
<accession>A0ABQ4Y728</accession>
<reference evidence="2" key="2">
    <citation type="submission" date="2022-01" db="EMBL/GenBank/DDBJ databases">
        <authorList>
            <person name="Yamashiro T."/>
            <person name="Shiraishi A."/>
            <person name="Satake H."/>
            <person name="Nakayama K."/>
        </authorList>
    </citation>
    <scope>NUCLEOTIDE SEQUENCE</scope>
</reference>
<keyword evidence="1" id="KW-0175">Coiled coil</keyword>
<evidence type="ECO:0000313" key="3">
    <source>
        <dbReference type="Proteomes" id="UP001151760"/>
    </source>
</evidence>
<feature type="coiled-coil region" evidence="1">
    <location>
        <begin position="371"/>
        <end position="430"/>
    </location>
</feature>
<gene>
    <name evidence="2" type="ORF">Tco_0706307</name>
</gene>
<comment type="caution">
    <text evidence="2">The sequence shown here is derived from an EMBL/GenBank/DDBJ whole genome shotgun (WGS) entry which is preliminary data.</text>
</comment>
<evidence type="ECO:0008006" key="4">
    <source>
        <dbReference type="Google" id="ProtNLM"/>
    </source>
</evidence>
<protein>
    <recommendedName>
        <fullName evidence="4">CCHC-type domain-containing protein</fullName>
    </recommendedName>
</protein>
<name>A0ABQ4Y728_9ASTR</name>
<proteinExistence type="predicted"/>
<dbReference type="Pfam" id="PF14223">
    <property type="entry name" value="Retrotran_gag_2"/>
    <property type="match status" value="1"/>
</dbReference>
<dbReference type="EMBL" id="BQNB010010156">
    <property type="protein sequence ID" value="GJS73466.1"/>
    <property type="molecule type" value="Genomic_DNA"/>
</dbReference>
<keyword evidence="3" id="KW-1185">Reference proteome</keyword>
<evidence type="ECO:0000256" key="1">
    <source>
        <dbReference type="SAM" id="Coils"/>
    </source>
</evidence>
<reference evidence="2" key="1">
    <citation type="journal article" date="2022" name="Int. J. Mol. Sci.">
        <title>Draft Genome of Tanacetum Coccineum: Genomic Comparison of Closely Related Tanacetum-Family Plants.</title>
        <authorList>
            <person name="Yamashiro T."/>
            <person name="Shiraishi A."/>
            <person name="Nakayama K."/>
            <person name="Satake H."/>
        </authorList>
    </citation>
    <scope>NUCLEOTIDE SEQUENCE</scope>
</reference>